<gene>
    <name evidence="1" type="ORF">GCM10010319_45660</name>
</gene>
<sequence length="227" mass="24449">MRAKHSHTDAAPTPAKINPMDAVRVALLREVLAGTEWLQSTRRFASTLRTSVTRHHGGLLLVGTAEYEPWHLAAHLDDEAAWSGLPELSPTLVRHRVPPGVPAHLSVGLGRLAAARRGETLLVVTAQRPGEELLERVHDVRRGGATVLALDGTPDGADSELCALAHDRLTVPASPSSTATELDLDTVQHLVSAAAGENSLPTPRGRRFRDRLARLADQLTAPPPPRW</sequence>
<reference evidence="1 2" key="1">
    <citation type="journal article" date="2019" name="Int. J. Syst. Evol. Microbiol.">
        <title>The Global Catalogue of Microorganisms (GCM) 10K type strain sequencing project: providing services to taxonomists for standard genome sequencing and annotation.</title>
        <authorList>
            <consortium name="The Broad Institute Genomics Platform"/>
            <consortium name="The Broad Institute Genome Sequencing Center for Infectious Disease"/>
            <person name="Wu L."/>
            <person name="Ma J."/>
        </authorList>
    </citation>
    <scope>NUCLEOTIDE SEQUENCE [LARGE SCALE GENOMIC DNA]</scope>
    <source>
        <strain evidence="1 2">JCM 4565</strain>
    </source>
</reference>
<evidence type="ECO:0000313" key="1">
    <source>
        <dbReference type="EMBL" id="GAA0362833.1"/>
    </source>
</evidence>
<organism evidence="1 2">
    <name type="scientific">Streptomyces blastmyceticus</name>
    <dbReference type="NCBI Taxonomy" id="68180"/>
    <lineage>
        <taxon>Bacteria</taxon>
        <taxon>Bacillati</taxon>
        <taxon>Actinomycetota</taxon>
        <taxon>Actinomycetes</taxon>
        <taxon>Kitasatosporales</taxon>
        <taxon>Streptomycetaceae</taxon>
        <taxon>Streptomyces</taxon>
    </lineage>
</organism>
<proteinExistence type="predicted"/>
<name>A0ABN0XFI0_9ACTN</name>
<dbReference type="Proteomes" id="UP001500063">
    <property type="component" value="Unassembled WGS sequence"/>
</dbReference>
<evidence type="ECO:0008006" key="3">
    <source>
        <dbReference type="Google" id="ProtNLM"/>
    </source>
</evidence>
<protein>
    <recommendedName>
        <fullName evidence="3">SIS domain-containing protein</fullName>
    </recommendedName>
</protein>
<dbReference type="EMBL" id="BAAABW010000025">
    <property type="protein sequence ID" value="GAA0362833.1"/>
    <property type="molecule type" value="Genomic_DNA"/>
</dbReference>
<keyword evidence="2" id="KW-1185">Reference proteome</keyword>
<accession>A0ABN0XFI0</accession>
<evidence type="ECO:0000313" key="2">
    <source>
        <dbReference type="Proteomes" id="UP001500063"/>
    </source>
</evidence>
<comment type="caution">
    <text evidence="1">The sequence shown here is derived from an EMBL/GenBank/DDBJ whole genome shotgun (WGS) entry which is preliminary data.</text>
</comment>